<proteinExistence type="evidence at transcript level"/>
<dbReference type="GO" id="GO:0097501">
    <property type="term" value="P:stress response to metal ion"/>
    <property type="evidence" value="ECO:0000315"/>
    <property type="project" value="DisProt"/>
</dbReference>
<feature type="compositionally biased region" description="Basic and acidic residues" evidence="3">
    <location>
        <begin position="19"/>
        <end position="44"/>
    </location>
</feature>
<feature type="compositionally biased region" description="Basic and acidic residues" evidence="3">
    <location>
        <begin position="112"/>
        <end position="126"/>
    </location>
</feature>
<dbReference type="DisProt" id="DP04020"/>
<sequence length="222" mass="24875">MAEENQNKYEETTATNSETEIKDRGVFDFLGGKKKDEEHIKPQEDAVATDFSHKVTLYEAPSETKVEEKEEGEKKHTSLLEKLHRSDSSSSSSSEEEVDGERRKKKKKEKKEKKEDTSVPVEKVDVVDGTTASTEEKKGFLDKIKEKLPGHKKTDDVTTPPPVVVAPAVPSAETTTTTASHDQGEKKGILEKIKEKIPGYHPKTATEHEDNKDHHKDETTSH</sequence>
<feature type="compositionally biased region" description="Basic and acidic residues" evidence="3">
    <location>
        <begin position="182"/>
        <end position="222"/>
    </location>
</feature>
<dbReference type="GO" id="GO:0009414">
    <property type="term" value="P:response to water deprivation"/>
    <property type="evidence" value="ECO:0007669"/>
    <property type="project" value="UniProtKB-ARBA"/>
</dbReference>
<dbReference type="GO" id="GO:0009631">
    <property type="term" value="P:cold acclimation"/>
    <property type="evidence" value="ECO:0007669"/>
    <property type="project" value="TreeGrafter"/>
</dbReference>
<evidence type="ECO:0000256" key="2">
    <source>
        <dbReference type="RuleBase" id="RU003995"/>
    </source>
</evidence>
<evidence type="ECO:0000313" key="5">
    <source>
        <dbReference type="EMBL" id="UUZ30945.1"/>
    </source>
</evidence>
<dbReference type="EMBL" id="MZ760881">
    <property type="protein sequence ID" value="UUZ30945.1"/>
    <property type="molecule type" value="mRNA"/>
</dbReference>
<feature type="compositionally biased region" description="Basic and acidic residues" evidence="3">
    <location>
        <begin position="62"/>
        <end position="87"/>
    </location>
</feature>
<dbReference type="GO" id="GO:0042803">
    <property type="term" value="F:protein homodimerization activity"/>
    <property type="evidence" value="ECO:0000314"/>
    <property type="project" value="DisProt"/>
</dbReference>
<reference evidence="5" key="2">
    <citation type="journal article" date="2021" name="Grass research">
        <title>Exploring the salt- and drought-tolerant genes of alfalfa through expression library screening strategy.</title>
        <authorList>
            <person name="Li Z."/>
            <person name="Zou Y."/>
            <person name="Li Y."/>
            <person name="Sun C."/>
            <person name="Liu Y."/>
            <person name="Cui L."/>
            <person name="Liu J."/>
            <person name="Yang Z."/>
            <person name="Chen Y."/>
        </authorList>
    </citation>
    <scope>NUCLEOTIDE SEQUENCE</scope>
</reference>
<comment type="similarity">
    <text evidence="1 2">Belongs to the plant dehydrin family.</text>
</comment>
<dbReference type="PROSITE" id="PS00315">
    <property type="entry name" value="DEHYDRIN_1"/>
    <property type="match status" value="1"/>
</dbReference>
<dbReference type="GO" id="GO:0033555">
    <property type="term" value="P:multicellular organismal response to stress"/>
    <property type="evidence" value="ECO:0000315"/>
    <property type="project" value="DisProt"/>
</dbReference>
<dbReference type="EMBL" id="MN935476">
    <property type="protein sequence ID" value="QMX78313.1"/>
    <property type="molecule type" value="mRNA"/>
</dbReference>
<feature type="region of interest" description="Disordered" evidence="3">
    <location>
        <begin position="1"/>
        <end position="222"/>
    </location>
</feature>
<dbReference type="InterPro" id="IPR030513">
    <property type="entry name" value="Dehydrin_CS"/>
</dbReference>
<feature type="compositionally biased region" description="Low complexity" evidence="3">
    <location>
        <begin position="165"/>
        <end position="179"/>
    </location>
</feature>
<evidence type="ECO:0000256" key="3">
    <source>
        <dbReference type="SAM" id="MobiDB-lite"/>
    </source>
</evidence>
<dbReference type="GO" id="GO:0005829">
    <property type="term" value="C:cytosol"/>
    <property type="evidence" value="ECO:0000314"/>
    <property type="project" value="DisProt"/>
</dbReference>
<dbReference type="GO" id="GO:0009737">
    <property type="term" value="P:response to abscisic acid"/>
    <property type="evidence" value="ECO:0007669"/>
    <property type="project" value="TreeGrafter"/>
</dbReference>
<reference evidence="4" key="1">
    <citation type="submission" date="2020-01" db="EMBL/GenBank/DDBJ databases">
        <title>MsLEA-D34 involved in flowering time regulation of alfalfa via acting as a molecular chaperone of GI to co-regulate FT expression.</title>
        <authorList>
            <person name="Lv A."/>
            <person name="An Y."/>
        </authorList>
    </citation>
    <scope>NUCLEOTIDE SEQUENCE</scope>
</reference>
<evidence type="ECO:0000256" key="1">
    <source>
        <dbReference type="ARBA" id="ARBA00008403"/>
    </source>
</evidence>
<feature type="compositionally biased region" description="Basic and acidic residues" evidence="3">
    <location>
        <begin position="1"/>
        <end position="11"/>
    </location>
</feature>
<evidence type="ECO:0000313" key="4">
    <source>
        <dbReference type="EMBL" id="QMX78313.1"/>
    </source>
</evidence>
<dbReference type="InterPro" id="IPR000167">
    <property type="entry name" value="Dehydrin"/>
</dbReference>
<dbReference type="AlphaFoldDB" id="A0A7G5VWW1"/>
<dbReference type="PROSITE" id="PS00823">
    <property type="entry name" value="DEHYDRIN_2"/>
    <property type="match status" value="1"/>
</dbReference>
<gene>
    <name evidence="5" type="primary">ST10</name>
</gene>
<dbReference type="PANTHER" id="PTHR33346">
    <property type="entry name" value="DEHYDRIN XERO 2-RELATED"/>
    <property type="match status" value="1"/>
</dbReference>
<accession>A0A7G5VWW1</accession>
<dbReference type="Pfam" id="PF00257">
    <property type="entry name" value="Dehydrin"/>
    <property type="match status" value="1"/>
</dbReference>
<organism evidence="4">
    <name type="scientific">Medicago sativa</name>
    <name type="common">Alfalfa</name>
    <dbReference type="NCBI Taxonomy" id="3879"/>
    <lineage>
        <taxon>Eukaryota</taxon>
        <taxon>Viridiplantae</taxon>
        <taxon>Streptophyta</taxon>
        <taxon>Embryophyta</taxon>
        <taxon>Tracheophyta</taxon>
        <taxon>Spermatophyta</taxon>
        <taxon>Magnoliopsida</taxon>
        <taxon>eudicotyledons</taxon>
        <taxon>Gunneridae</taxon>
        <taxon>Pentapetalae</taxon>
        <taxon>rosids</taxon>
        <taxon>fabids</taxon>
        <taxon>Fabales</taxon>
        <taxon>Fabaceae</taxon>
        <taxon>Papilionoideae</taxon>
        <taxon>50 kb inversion clade</taxon>
        <taxon>NPAAA clade</taxon>
        <taxon>Hologalegina</taxon>
        <taxon>IRL clade</taxon>
        <taxon>Trifolieae</taxon>
        <taxon>Medicago</taxon>
    </lineage>
</organism>
<protein>
    <submittedName>
        <fullName evidence="4">DHN1</fullName>
    </submittedName>
    <submittedName>
        <fullName evidence="5">Salt tolerant protein</fullName>
    </submittedName>
</protein>
<name>A0A7G5VWW1_MEDSA</name>
<feature type="compositionally biased region" description="Basic and acidic residues" evidence="3">
    <location>
        <begin position="134"/>
        <end position="156"/>
    </location>
</feature>
<dbReference type="GO" id="GO:0016020">
    <property type="term" value="C:membrane"/>
    <property type="evidence" value="ECO:0007669"/>
    <property type="project" value="TreeGrafter"/>
</dbReference>
<dbReference type="PANTHER" id="PTHR33346:SF2">
    <property type="entry name" value="DEHYDRIN ERD14"/>
    <property type="match status" value="1"/>
</dbReference>